<dbReference type="GO" id="GO:0043138">
    <property type="term" value="F:3'-5' DNA helicase activity"/>
    <property type="evidence" value="ECO:0007669"/>
    <property type="project" value="UniProtKB-EC"/>
</dbReference>
<evidence type="ECO:0000256" key="3">
    <source>
        <dbReference type="ARBA" id="ARBA00022741"/>
    </source>
</evidence>
<dbReference type="InterPro" id="IPR027417">
    <property type="entry name" value="P-loop_NTPase"/>
</dbReference>
<dbReference type="EMBL" id="CP021354">
    <property type="protein sequence ID" value="AWK73319.1"/>
    <property type="molecule type" value="Genomic_DNA"/>
</dbReference>
<dbReference type="KEGG" id="roz:CBI38_18880"/>
<evidence type="ECO:0000256" key="12">
    <source>
        <dbReference type="ARBA" id="ARBA00034617"/>
    </source>
</evidence>
<evidence type="ECO:0000256" key="2">
    <source>
        <dbReference type="ARBA" id="ARBA00022722"/>
    </source>
</evidence>
<evidence type="ECO:0000256" key="9">
    <source>
        <dbReference type="ARBA" id="ARBA00023125"/>
    </source>
</evidence>
<dbReference type="GO" id="GO:0004527">
    <property type="term" value="F:exonuclease activity"/>
    <property type="evidence" value="ECO:0007669"/>
    <property type="project" value="UniProtKB-KW"/>
</dbReference>
<dbReference type="InterPro" id="IPR038726">
    <property type="entry name" value="PDDEXK_AddAB-type"/>
</dbReference>
<dbReference type="GO" id="GO:0033202">
    <property type="term" value="C:DNA helicase complex"/>
    <property type="evidence" value="ECO:0007669"/>
    <property type="project" value="TreeGrafter"/>
</dbReference>
<comment type="catalytic activity">
    <reaction evidence="14">
        <text>ATP + H2O = ADP + phosphate + H(+)</text>
        <dbReference type="Rhea" id="RHEA:13065"/>
        <dbReference type="ChEBI" id="CHEBI:15377"/>
        <dbReference type="ChEBI" id="CHEBI:15378"/>
        <dbReference type="ChEBI" id="CHEBI:30616"/>
        <dbReference type="ChEBI" id="CHEBI:43474"/>
        <dbReference type="ChEBI" id="CHEBI:456216"/>
        <dbReference type="EC" id="5.6.2.4"/>
    </reaction>
</comment>
<feature type="domain" description="UvrD-like helicase ATP-binding" evidence="16">
    <location>
        <begin position="33"/>
        <end position="345"/>
    </location>
</feature>
<dbReference type="Gene3D" id="3.90.320.10">
    <property type="match status" value="1"/>
</dbReference>
<evidence type="ECO:0000313" key="18">
    <source>
        <dbReference type="EMBL" id="AWK73319.1"/>
    </source>
</evidence>
<dbReference type="AlphaFoldDB" id="A0A2S2BXM7"/>
<keyword evidence="19" id="KW-1185">Reference proteome</keyword>
<evidence type="ECO:0000256" key="5">
    <source>
        <dbReference type="ARBA" id="ARBA00022801"/>
    </source>
</evidence>
<keyword evidence="5 15" id="KW-0378">Hydrolase</keyword>
<dbReference type="PROSITE" id="PS51198">
    <property type="entry name" value="UVRD_HELICASE_ATP_BIND"/>
    <property type="match status" value="1"/>
</dbReference>
<keyword evidence="8 15" id="KW-0067">ATP-binding</keyword>
<keyword evidence="4" id="KW-0227">DNA damage</keyword>
<name>A0A2S2BXM7_9NOCA</name>
<evidence type="ECO:0000259" key="17">
    <source>
        <dbReference type="PROSITE" id="PS51217"/>
    </source>
</evidence>
<comment type="similarity">
    <text evidence="1">Belongs to the helicase family. UvrD subfamily.</text>
</comment>
<feature type="binding site" evidence="15">
    <location>
        <begin position="54"/>
        <end position="61"/>
    </location>
    <ligand>
        <name>ATP</name>
        <dbReference type="ChEBI" id="CHEBI:30616"/>
    </ligand>
</feature>
<dbReference type="Pfam" id="PF00580">
    <property type="entry name" value="UvrD-helicase"/>
    <property type="match status" value="1"/>
</dbReference>
<dbReference type="PANTHER" id="PTHR11070:SF59">
    <property type="entry name" value="DNA 3'-5' HELICASE"/>
    <property type="match status" value="1"/>
</dbReference>
<protein>
    <recommendedName>
        <fullName evidence="13">DNA 3'-5' helicase</fullName>
        <ecNumber evidence="13">5.6.2.4</ecNumber>
    </recommendedName>
</protein>
<dbReference type="PANTHER" id="PTHR11070">
    <property type="entry name" value="UVRD / RECB / PCRA DNA HELICASE FAMILY MEMBER"/>
    <property type="match status" value="1"/>
</dbReference>
<feature type="domain" description="UvrD-like helicase C-terminal" evidence="17">
    <location>
        <begin position="346"/>
        <end position="650"/>
    </location>
</feature>
<dbReference type="GO" id="GO:0005524">
    <property type="term" value="F:ATP binding"/>
    <property type="evidence" value="ECO:0007669"/>
    <property type="project" value="UniProtKB-UniRule"/>
</dbReference>
<dbReference type="OrthoDB" id="5240387at2"/>
<comment type="catalytic activity">
    <reaction evidence="12">
        <text>Couples ATP hydrolysis with the unwinding of duplex DNA by translocating in the 3'-5' direction.</text>
        <dbReference type="EC" id="5.6.2.4"/>
    </reaction>
</comment>
<sequence>MTDSTVRTRTAAPRARLVHRRRPEQAPRVWDESTKRVFATAVPGVGWNPCQVLGGPGTGKTSLLVDVAVDRITGGEDPEHVLVLTQSRRAAGRLREEITAALLGQGEQHGARATREPLVRTVHSYAFAVLRLQAAAHGNPPPRLITGAEHDAVLREMLHGDIADGAHLWPERLRPALGLGGFAVEVRDLMLRASERGLGPEDLVALGRRHSRPEWVAAGKFAARYEHGMLLRGAVGVEAPEATAPALDAAELIGAALTAFATDPDLLRTERARVRHLLVDDAQHLDPQAAELVRLVGTGTRTTVVAGDPDQSIYGFRGADPAFLIGLADKGDERQIVLPLNFRSASEVAATSARITSRLPGRLPHRTWVPSNDGGRTSVHVLSTPAKEAAVIADTLRRAHLLDGIPWSDMAVIVRSVPRALAPLRRALLGAGVPVTTPASELPLARRHGVSGLMLVLRALSGEEFTGEDALALLAGPIGGAEPVALRRLRRGLRRAELASGGDRDSAELLRLILTGETGNTRKVVAKLTDVEAASLNRVLSVLRKARAQLDRGRGVEEVLWAAWQATGLERRWASASARGGPTGAQADRDLDAVVALFDAAAGYVDRLPRAQLAGFVDYLTGQAIPSSSRTASVVPSDAVTVLSAHSAAGREWDVVAVAGVQEGLWPSLRTRGSLLGTEALIDLVSGVSDGTAEAADRLSRTAPLLAEERRLFLVACSRARRSLLVTAVDSAGSDTDLVHSRFVDELLVGAEGADVADAVVPVTDPSTRVLALPALVAELRGVVCDPRVARDDPDRQRRAARQLARLARAGVRGAHPDQWYGTAEPSTAVALWTEEDGPVSLSPSTVDLLNTCPLRWLLERHGGSDGDNTHAIAGTLVHTLVQALAGRIPADQVERALEDAWDSIDLGSQWYSRRELARTRDMLATFTAWLGTTRSELTEVGVEVAVDGVLEPREEGAPAIRLRGRIDRLERDAEGRPVIVDVKTARAPVSKEDAQQHAQLAAYQVAAAVGAIEGEPASKPGGARLVFVAKPHKKEGATQRVQAPLSDEDVDTWLAVISAAAAATRGPQFLARVNDGCRHCPVRTSCPAHDEGRQVTSE</sequence>
<dbReference type="SUPFAM" id="SSF52540">
    <property type="entry name" value="P-loop containing nucleoside triphosphate hydrolases"/>
    <property type="match status" value="1"/>
</dbReference>
<keyword evidence="11" id="KW-0413">Isomerase</keyword>
<evidence type="ECO:0000256" key="13">
    <source>
        <dbReference type="ARBA" id="ARBA00034808"/>
    </source>
</evidence>
<reference evidence="18 19" key="1">
    <citation type="submission" date="2017-05" db="EMBL/GenBank/DDBJ databases">
        <title>Isolation of Rhodococcus sp. S2-17 biodegrading of BP-3.</title>
        <authorList>
            <person name="Lee Y."/>
            <person name="Kim K.H."/>
            <person name="Chun B.H."/>
            <person name="Jung H.S."/>
            <person name="Jeon C.O."/>
        </authorList>
    </citation>
    <scope>NUCLEOTIDE SEQUENCE [LARGE SCALE GENOMIC DNA]</scope>
    <source>
        <strain evidence="18 19">S2-17</strain>
    </source>
</reference>
<evidence type="ECO:0000256" key="6">
    <source>
        <dbReference type="ARBA" id="ARBA00022806"/>
    </source>
</evidence>
<dbReference type="GO" id="GO:0003677">
    <property type="term" value="F:DNA binding"/>
    <property type="evidence" value="ECO:0007669"/>
    <property type="project" value="UniProtKB-KW"/>
</dbReference>
<dbReference type="InterPro" id="IPR013986">
    <property type="entry name" value="DExx_box_DNA_helicase_dom_sf"/>
</dbReference>
<evidence type="ECO:0000313" key="19">
    <source>
        <dbReference type="Proteomes" id="UP000245711"/>
    </source>
</evidence>
<keyword evidence="3 15" id="KW-0547">Nucleotide-binding</keyword>
<dbReference type="InterPro" id="IPR011604">
    <property type="entry name" value="PDDEXK-like_dom_sf"/>
</dbReference>
<evidence type="ECO:0000256" key="7">
    <source>
        <dbReference type="ARBA" id="ARBA00022839"/>
    </source>
</evidence>
<dbReference type="InterPro" id="IPR014017">
    <property type="entry name" value="DNA_helicase_UvrD-like_C"/>
</dbReference>
<evidence type="ECO:0000256" key="11">
    <source>
        <dbReference type="ARBA" id="ARBA00023235"/>
    </source>
</evidence>
<dbReference type="Gene3D" id="3.40.50.300">
    <property type="entry name" value="P-loop containing nucleotide triphosphate hydrolases"/>
    <property type="match status" value="2"/>
</dbReference>
<dbReference type="RefSeq" id="WP_109331196.1">
    <property type="nucleotide sequence ID" value="NZ_CP021354.1"/>
</dbReference>
<dbReference type="GO" id="GO:0005829">
    <property type="term" value="C:cytosol"/>
    <property type="evidence" value="ECO:0007669"/>
    <property type="project" value="TreeGrafter"/>
</dbReference>
<keyword evidence="2" id="KW-0540">Nuclease</keyword>
<organism evidence="18 19">
    <name type="scientific">Rhodococcus oxybenzonivorans</name>
    <dbReference type="NCBI Taxonomy" id="1990687"/>
    <lineage>
        <taxon>Bacteria</taxon>
        <taxon>Bacillati</taxon>
        <taxon>Actinomycetota</taxon>
        <taxon>Actinomycetes</taxon>
        <taxon>Mycobacteriales</taxon>
        <taxon>Nocardiaceae</taxon>
        <taxon>Rhodococcus</taxon>
    </lineage>
</organism>
<keyword evidence="6 15" id="KW-0347">Helicase</keyword>
<dbReference type="InterPro" id="IPR000212">
    <property type="entry name" value="DNA_helicase_UvrD/REP"/>
</dbReference>
<keyword evidence="7" id="KW-0269">Exonuclease</keyword>
<dbReference type="Proteomes" id="UP000245711">
    <property type="component" value="Chromosome"/>
</dbReference>
<dbReference type="Pfam" id="PF13361">
    <property type="entry name" value="UvrD_C"/>
    <property type="match status" value="1"/>
</dbReference>
<evidence type="ECO:0000256" key="8">
    <source>
        <dbReference type="ARBA" id="ARBA00022840"/>
    </source>
</evidence>
<dbReference type="Gene3D" id="1.10.10.160">
    <property type="match status" value="1"/>
</dbReference>
<accession>A0A2S2BXM7</accession>
<evidence type="ECO:0000259" key="16">
    <source>
        <dbReference type="PROSITE" id="PS51198"/>
    </source>
</evidence>
<gene>
    <name evidence="18" type="ORF">CBI38_18880</name>
</gene>
<keyword evidence="9" id="KW-0238">DNA-binding</keyword>
<evidence type="ECO:0000256" key="1">
    <source>
        <dbReference type="ARBA" id="ARBA00009922"/>
    </source>
</evidence>
<dbReference type="Gene3D" id="1.10.486.10">
    <property type="entry name" value="PCRA, domain 4"/>
    <property type="match status" value="1"/>
</dbReference>
<evidence type="ECO:0000256" key="15">
    <source>
        <dbReference type="PROSITE-ProRule" id="PRU00560"/>
    </source>
</evidence>
<dbReference type="Pfam" id="PF12705">
    <property type="entry name" value="PDDEXK_1"/>
    <property type="match status" value="1"/>
</dbReference>
<dbReference type="EC" id="5.6.2.4" evidence="13"/>
<dbReference type="InterPro" id="IPR014016">
    <property type="entry name" value="UvrD-like_ATP-bd"/>
</dbReference>
<evidence type="ECO:0000256" key="14">
    <source>
        <dbReference type="ARBA" id="ARBA00048988"/>
    </source>
</evidence>
<evidence type="ECO:0000256" key="4">
    <source>
        <dbReference type="ARBA" id="ARBA00022763"/>
    </source>
</evidence>
<dbReference type="PROSITE" id="PS51217">
    <property type="entry name" value="UVRD_HELICASE_CTER"/>
    <property type="match status" value="1"/>
</dbReference>
<keyword evidence="10" id="KW-0234">DNA repair</keyword>
<dbReference type="GO" id="GO:0000725">
    <property type="term" value="P:recombinational repair"/>
    <property type="evidence" value="ECO:0007669"/>
    <property type="project" value="TreeGrafter"/>
</dbReference>
<proteinExistence type="inferred from homology"/>
<evidence type="ECO:0000256" key="10">
    <source>
        <dbReference type="ARBA" id="ARBA00023204"/>
    </source>
</evidence>